<dbReference type="SUPFAM" id="SSF48452">
    <property type="entry name" value="TPR-like"/>
    <property type="match status" value="1"/>
</dbReference>
<keyword evidence="2 3" id="KW-0802">TPR repeat</keyword>
<reference evidence="4" key="1">
    <citation type="journal article" date="2013" name="J. Plant Res.">
        <title>Effect of fungi and light on seed germination of three Opuntia species from semiarid lands of central Mexico.</title>
        <authorList>
            <person name="Delgado-Sanchez P."/>
            <person name="Jimenez-Bremont J.F."/>
            <person name="Guerrero-Gonzalez Mde L."/>
            <person name="Flores J."/>
        </authorList>
    </citation>
    <scope>NUCLEOTIDE SEQUENCE</scope>
    <source>
        <tissue evidence="4">Cladode</tissue>
    </source>
</reference>
<dbReference type="PANTHER" id="PTHR46224:SF67">
    <property type="entry name" value="HSP70-HSP90 ORGANIZING PROTEIN 3-LIKE"/>
    <property type="match status" value="1"/>
</dbReference>
<proteinExistence type="predicted"/>
<evidence type="ECO:0000313" key="4">
    <source>
        <dbReference type="EMBL" id="MBA4629277.1"/>
    </source>
</evidence>
<feature type="repeat" description="TPR" evidence="3">
    <location>
        <begin position="42"/>
        <end position="75"/>
    </location>
</feature>
<sequence>MTAKPKDAAVISNRSLCWARLNEGSNALKDAVACIILSPDWPKAYYRAGVAWRILKDYERAAEAFEMGLMMYPGNKDLQNAKRDAEVALRASRMIDFRGTFLDEDNVDSDDLWAMM</sequence>
<evidence type="ECO:0000256" key="2">
    <source>
        <dbReference type="ARBA" id="ARBA00022803"/>
    </source>
</evidence>
<dbReference type="InterPro" id="IPR051616">
    <property type="entry name" value="Cul2-RING_E3_ligase_SR"/>
</dbReference>
<dbReference type="SMART" id="SM00028">
    <property type="entry name" value="TPR"/>
    <property type="match status" value="2"/>
</dbReference>
<protein>
    <submittedName>
        <fullName evidence="4">Uncharacterized protein</fullName>
    </submittedName>
</protein>
<reference evidence="4" key="2">
    <citation type="submission" date="2020-07" db="EMBL/GenBank/DDBJ databases">
        <authorList>
            <person name="Vera ALvarez R."/>
            <person name="Arias-Moreno D.M."/>
            <person name="Jimenez-Jacinto V."/>
            <person name="Jimenez-Bremont J.F."/>
            <person name="Swaminathan K."/>
            <person name="Moose S.P."/>
            <person name="Guerrero-Gonzalez M.L."/>
            <person name="Marino-Ramirez L."/>
            <person name="Landsman D."/>
            <person name="Rodriguez-Kessler M."/>
            <person name="Delgado-Sanchez P."/>
        </authorList>
    </citation>
    <scope>NUCLEOTIDE SEQUENCE</scope>
    <source>
        <tissue evidence="4">Cladode</tissue>
    </source>
</reference>
<dbReference type="Pfam" id="PF07719">
    <property type="entry name" value="TPR_2"/>
    <property type="match status" value="1"/>
</dbReference>
<dbReference type="InterPro" id="IPR013105">
    <property type="entry name" value="TPR_2"/>
</dbReference>
<dbReference type="EMBL" id="GISG01069131">
    <property type="protein sequence ID" value="MBA4629278.1"/>
    <property type="molecule type" value="Transcribed_RNA"/>
</dbReference>
<dbReference type="InterPro" id="IPR011990">
    <property type="entry name" value="TPR-like_helical_dom_sf"/>
</dbReference>
<name>A0A7C8YXQ7_OPUST</name>
<dbReference type="PROSITE" id="PS50005">
    <property type="entry name" value="TPR"/>
    <property type="match status" value="1"/>
</dbReference>
<accession>A0A7C8YXQ7</accession>
<dbReference type="PANTHER" id="PTHR46224">
    <property type="entry name" value="ANKYRIN REPEAT FAMILY PROTEIN"/>
    <property type="match status" value="1"/>
</dbReference>
<evidence type="ECO:0000256" key="1">
    <source>
        <dbReference type="ARBA" id="ARBA00022737"/>
    </source>
</evidence>
<evidence type="ECO:0000256" key="3">
    <source>
        <dbReference type="PROSITE-ProRule" id="PRU00339"/>
    </source>
</evidence>
<keyword evidence="1" id="KW-0677">Repeat</keyword>
<dbReference type="EMBL" id="GISG01069130">
    <property type="protein sequence ID" value="MBA4629277.1"/>
    <property type="molecule type" value="Transcribed_RNA"/>
</dbReference>
<dbReference type="Gene3D" id="1.25.40.10">
    <property type="entry name" value="Tetratricopeptide repeat domain"/>
    <property type="match status" value="1"/>
</dbReference>
<organism evidence="4">
    <name type="scientific">Opuntia streptacantha</name>
    <name type="common">Prickly pear cactus</name>
    <name type="synonym">Opuntia cardona</name>
    <dbReference type="NCBI Taxonomy" id="393608"/>
    <lineage>
        <taxon>Eukaryota</taxon>
        <taxon>Viridiplantae</taxon>
        <taxon>Streptophyta</taxon>
        <taxon>Embryophyta</taxon>
        <taxon>Tracheophyta</taxon>
        <taxon>Spermatophyta</taxon>
        <taxon>Magnoliopsida</taxon>
        <taxon>eudicotyledons</taxon>
        <taxon>Gunneridae</taxon>
        <taxon>Pentapetalae</taxon>
        <taxon>Caryophyllales</taxon>
        <taxon>Cactineae</taxon>
        <taxon>Cactaceae</taxon>
        <taxon>Opuntioideae</taxon>
        <taxon>Opuntia</taxon>
    </lineage>
</organism>
<dbReference type="AlphaFoldDB" id="A0A7C8YXQ7"/>
<dbReference type="InterPro" id="IPR019734">
    <property type="entry name" value="TPR_rpt"/>
</dbReference>